<reference evidence="4" key="1">
    <citation type="journal article" date="2019" name="Int. J. Syst. Evol. Microbiol.">
        <title>The Global Catalogue of Microorganisms (GCM) 10K type strain sequencing project: providing services to taxonomists for standard genome sequencing and annotation.</title>
        <authorList>
            <consortium name="The Broad Institute Genomics Platform"/>
            <consortium name="The Broad Institute Genome Sequencing Center for Infectious Disease"/>
            <person name="Wu L."/>
            <person name="Ma J."/>
        </authorList>
    </citation>
    <scope>NUCLEOTIDE SEQUENCE [LARGE SCALE GENOMIC DNA]</scope>
    <source>
        <strain evidence="4">NBRC 102520</strain>
    </source>
</reference>
<dbReference type="Pfam" id="PF02922">
    <property type="entry name" value="CBM_48"/>
    <property type="match status" value="1"/>
</dbReference>
<dbReference type="CDD" id="cd02856">
    <property type="entry name" value="E_set_GDE_Isoamylase_N"/>
    <property type="match status" value="1"/>
</dbReference>
<dbReference type="EMBL" id="BSOW01000016">
    <property type="protein sequence ID" value="GLR87969.1"/>
    <property type="molecule type" value="Genomic_DNA"/>
</dbReference>
<dbReference type="SUPFAM" id="SSF81296">
    <property type="entry name" value="E set domains"/>
    <property type="match status" value="1"/>
</dbReference>
<organism evidence="3 4">
    <name type="scientific">Bradyrhizobium iriomotense</name>
    <dbReference type="NCBI Taxonomy" id="441950"/>
    <lineage>
        <taxon>Bacteria</taxon>
        <taxon>Pseudomonadati</taxon>
        <taxon>Pseudomonadota</taxon>
        <taxon>Alphaproteobacteria</taxon>
        <taxon>Hyphomicrobiales</taxon>
        <taxon>Nitrobacteraceae</taxon>
        <taxon>Bradyrhizobium</taxon>
    </lineage>
</organism>
<dbReference type="Proteomes" id="UP001156905">
    <property type="component" value="Unassembled WGS sequence"/>
</dbReference>
<name>A0ABQ6B0L4_9BRAD</name>
<comment type="caution">
    <text evidence="3">The sequence shown here is derived from an EMBL/GenBank/DDBJ whole genome shotgun (WGS) entry which is preliminary data.</text>
</comment>
<dbReference type="InterPro" id="IPR014756">
    <property type="entry name" value="Ig_E-set"/>
</dbReference>
<dbReference type="SUPFAM" id="SSF51445">
    <property type="entry name" value="(Trans)glycosidases"/>
    <property type="match status" value="1"/>
</dbReference>
<dbReference type="InterPro" id="IPR006047">
    <property type="entry name" value="GH13_cat_dom"/>
</dbReference>
<gene>
    <name evidence="3" type="primary">glgX_2</name>
    <name evidence="3" type="ORF">GCM10007857_46810</name>
</gene>
<sequence length="671" mass="73638">MADLEGTEGMPWPLGCSRNEADQSCNFALYSKHATAVTLLLYRDGEFATPLRVLPFSFPANKTGRVWHMRASPGVIADAKYYAYQVDGPFDPGSGQRFDRDKILLDPYAKGVFFPPAFSRDAAMAAGSNAGKAPLGLLADGATAPPPDRPPAPRHDHELIIYEMHVRGFTRRANSNVPEDQRGTFAGIVAKIPYLKELGITAVELMPVHQFEPGTNNYWGYMTLNFFSPHAPYSVAGTPEGALRELRLLVDEMHKAGIEVLLDVVYNHTAEMGNGGPTYSFRGIDNSTYYALSPTDFSSYMNFSGCGNDLRTAHPAPRLMVVDSLRYWTTSIGVDGFRFDLASIFARNEDGSLNSDDPPIVVEISSDNDLAGVRLIAEPWDAGGGYLMGRAFPGRSWCQWNDHFRSTVRGFVKGDGGLVADLMTRLYGSTDLLPDTLADADRRTQSINFVDCHDGLNLCDLVSYTNDDQRSWGCGHEGTSNVPAEIAALRKRQVKNFCCLLMLSNGTPMFVAGDEFMHTQNGNPNVYDQDNETTWLDWDLTQTNADVLRFFRMMIAFRKAHPLIARSTGWGADCSWHGTDGDPDLGSGSRSLALHLRGASTGGADIFAMFNSYWEMLSFKLPASSIWKRVVDTSLDSPNDIVEDAAAQPYVSTSYSVGLRSVAVLISSAST</sequence>
<accession>A0ABQ6B0L4</accession>
<dbReference type="Gene3D" id="2.60.40.10">
    <property type="entry name" value="Immunoglobulins"/>
    <property type="match status" value="1"/>
</dbReference>
<dbReference type="InterPro" id="IPR013783">
    <property type="entry name" value="Ig-like_fold"/>
</dbReference>
<dbReference type="Pfam" id="PF00128">
    <property type="entry name" value="Alpha-amylase"/>
    <property type="match status" value="1"/>
</dbReference>
<dbReference type="InterPro" id="IPR004193">
    <property type="entry name" value="Glyco_hydro_13_N"/>
</dbReference>
<dbReference type="Gene3D" id="3.20.20.80">
    <property type="entry name" value="Glycosidases"/>
    <property type="match status" value="1"/>
</dbReference>
<evidence type="ECO:0000313" key="4">
    <source>
        <dbReference type="Proteomes" id="UP001156905"/>
    </source>
</evidence>
<dbReference type="PANTHER" id="PTHR43002">
    <property type="entry name" value="GLYCOGEN DEBRANCHING ENZYME"/>
    <property type="match status" value="1"/>
</dbReference>
<evidence type="ECO:0000259" key="2">
    <source>
        <dbReference type="SMART" id="SM00642"/>
    </source>
</evidence>
<evidence type="ECO:0000256" key="1">
    <source>
        <dbReference type="ARBA" id="ARBA00008061"/>
    </source>
</evidence>
<dbReference type="CDD" id="cd11326">
    <property type="entry name" value="AmyAc_Glg_debranch"/>
    <property type="match status" value="1"/>
</dbReference>
<dbReference type="InterPro" id="IPR044505">
    <property type="entry name" value="GlgX_Isoamylase_N_E_set"/>
</dbReference>
<keyword evidence="4" id="KW-1185">Reference proteome</keyword>
<dbReference type="SUPFAM" id="SSF51011">
    <property type="entry name" value="Glycosyl hydrolase domain"/>
    <property type="match status" value="1"/>
</dbReference>
<protein>
    <submittedName>
        <fullName evidence="3">Glycogen debranching enzyme</fullName>
    </submittedName>
</protein>
<proteinExistence type="inferred from homology"/>
<evidence type="ECO:0000313" key="3">
    <source>
        <dbReference type="EMBL" id="GLR87969.1"/>
    </source>
</evidence>
<dbReference type="RefSeq" id="WP_284269100.1">
    <property type="nucleotide sequence ID" value="NZ_BSOW01000016.1"/>
</dbReference>
<dbReference type="InterPro" id="IPR017853">
    <property type="entry name" value="GH"/>
</dbReference>
<dbReference type="SMART" id="SM00642">
    <property type="entry name" value="Aamy"/>
    <property type="match status" value="1"/>
</dbReference>
<feature type="domain" description="Glycosyl hydrolase family 13 catalytic" evidence="2">
    <location>
        <begin position="163"/>
        <end position="558"/>
    </location>
</feature>
<dbReference type="InterPro" id="IPR013780">
    <property type="entry name" value="Glyco_hydro_b"/>
</dbReference>
<comment type="similarity">
    <text evidence="1">Belongs to the glycosyl hydrolase 13 family.</text>
</comment>
<dbReference type="Gene3D" id="2.60.40.1180">
    <property type="entry name" value="Golgi alpha-mannosidase II"/>
    <property type="match status" value="1"/>
</dbReference>